<comment type="caution">
    <text evidence="6">The sequence shown here is derived from an EMBL/GenBank/DDBJ whole genome shotgun (WGS) entry which is preliminary data.</text>
</comment>
<accession>A0A4C2E6Y5</accession>
<dbReference type="PANTHER" id="PTHR45732:SF7">
    <property type="entry name" value="ADP-RIBOSYLATION FACTOR-LIKE PROTEIN 8"/>
    <property type="match status" value="1"/>
</dbReference>
<feature type="compositionally biased region" description="Basic and acidic residues" evidence="5">
    <location>
        <begin position="868"/>
        <end position="882"/>
    </location>
</feature>
<feature type="region of interest" description="Disordered" evidence="5">
    <location>
        <begin position="800"/>
        <end position="991"/>
    </location>
</feature>
<dbReference type="InterPro" id="IPR027417">
    <property type="entry name" value="P-loop_NTPase"/>
</dbReference>
<dbReference type="NCBIfam" id="TIGR00231">
    <property type="entry name" value="small_GTP"/>
    <property type="match status" value="1"/>
</dbReference>
<reference evidence="6 7" key="1">
    <citation type="submission" date="2019-01" db="EMBL/GenBank/DDBJ databases">
        <title>Draft Genome Sequencing of Zygosaccharomyces mellis Ca-7.</title>
        <authorList>
            <person name="Shiwa Y."/>
            <person name="Kanesaki Y."/>
            <person name="Ishige T."/>
            <person name="Mura K."/>
            <person name="Hori T."/>
            <person name="Tamura T."/>
        </authorList>
    </citation>
    <scope>NUCLEOTIDE SEQUENCE [LARGE SCALE GENOMIC DNA]</scope>
    <source>
        <strain evidence="6 7">Ca-7</strain>
    </source>
</reference>
<dbReference type="GO" id="GO:0005525">
    <property type="term" value="F:GTP binding"/>
    <property type="evidence" value="ECO:0007669"/>
    <property type="project" value="UniProtKB-KW"/>
</dbReference>
<dbReference type="InterPro" id="IPR006689">
    <property type="entry name" value="Small_GTPase_ARF/SAR"/>
</dbReference>
<feature type="binding site" evidence="4">
    <location>
        <position position="59"/>
    </location>
    <ligand>
        <name>Mg(2+)</name>
        <dbReference type="ChEBI" id="CHEBI:18420"/>
    </ligand>
</feature>
<dbReference type="Proteomes" id="UP000301737">
    <property type="component" value="Unassembled WGS sequence"/>
</dbReference>
<dbReference type="SMART" id="SM00178">
    <property type="entry name" value="SAR"/>
    <property type="match status" value="1"/>
</dbReference>
<dbReference type="PRINTS" id="PR00328">
    <property type="entry name" value="SAR1GTPBP"/>
</dbReference>
<sequence>MMDWGYLKSWLEHIWYKVASFFLFQKELSIAVIGLQNSGKTTFVQLLSGKPFQTDTVPTLGIQLEKFTLGNSSVNIYDLAGQTRFQPLWERCFDKVDLIVYMIDLSDLHTLEESFTKLTRVVQMTNDDKIPLLIIGNKTDAIPDASLNQSYSTKCLPEALLADYNYDTIECCKLELPNLHRLKNVESLSKQLGIDLRNHVLHLPFGSPIETDKRRIKKLVVIQIVRMRMQDDKDGVLKNAYRHIRLYTNMRGVTTKPSKHNPDDEKQFHPCVSFNTVPLTLGSSSFDDPSADFPGVQIPPEFSLDDLCNNEGFAREVASIHNDYYSQRTPAFQNKTLARKSLADSFKRSENGKIVRVDYPSKPAIFNDALILTKSKTQWHQMWSEKKASVAAKLDEKYKWFQYPTILFPPTGPKSSVMSNDGFIPLSKEQRRKEKVLNLKLGHLPCPRTILCHISGRRHTWVALDWVLRKLAQDTDHIVIIANLPRFSCGRNDTQRLKAKGGGSYYRSLSVGPNNGENEAMHQNFVGWSSGYNKYDVERKIMNIFEYIKVVLPPKLAVKITVEVAIGKTKKVILDAVNCYTPDFCVEGTLKWERTDNLIVWKSTLVKDVLSTKFSVPVFVVPAKRLFDFETKMEREFLPKAANMEKRHSEEIKPSSPTMEALGKTKSEPCKFDSTDSLMLNYSNVERSSIEGAMDINSDGDSDKQDLTVKEKLSLARQTHRKNMMKELRSVESNDMLDYTQKKVGALDSVIKQTLEFSEELQHITEEDFDGDNSEELHNLKKVITGNTKVLPNSKKSMLDVLDTPKSYSPHRPRSGQGKARSGQIKFAPNVVAKDGKKALGNSRGKNYLDVARPSLGPHSYSHNPIEGTEKSHNGAELRRVSTGDSTVPLRKVVSANNVSRVKSNDSNSLSPIRSSGSVPGSHSSSSRRDRRSKKSSSGRGESSGGLLSFLIPSSSRSHSQSRRSSSGSESERSNVKSSSEGKKKRSFFGW</sequence>
<keyword evidence="1 3" id="KW-0547">Nucleotide-binding</keyword>
<feature type="compositionally biased region" description="Polar residues" evidence="5">
    <location>
        <begin position="895"/>
        <end position="913"/>
    </location>
</feature>
<evidence type="ECO:0000256" key="3">
    <source>
        <dbReference type="PIRSR" id="PIRSR606689-1"/>
    </source>
</evidence>
<dbReference type="GO" id="GO:0098852">
    <property type="term" value="C:lytic vacuole membrane"/>
    <property type="evidence" value="ECO:0007669"/>
    <property type="project" value="TreeGrafter"/>
</dbReference>
<dbReference type="SMART" id="SM00177">
    <property type="entry name" value="ARF"/>
    <property type="match status" value="1"/>
</dbReference>
<dbReference type="SUPFAM" id="SSF52540">
    <property type="entry name" value="P-loop containing nucleoside triphosphate hydrolases"/>
    <property type="match status" value="1"/>
</dbReference>
<dbReference type="GO" id="GO:0003924">
    <property type="term" value="F:GTPase activity"/>
    <property type="evidence" value="ECO:0007669"/>
    <property type="project" value="InterPro"/>
</dbReference>
<protein>
    <submittedName>
        <fullName evidence="6">Uncharacterized protein</fullName>
    </submittedName>
</protein>
<organism evidence="6 7">
    <name type="scientific">Zygosaccharomyces mellis</name>
    <dbReference type="NCBI Taxonomy" id="42258"/>
    <lineage>
        <taxon>Eukaryota</taxon>
        <taxon>Fungi</taxon>
        <taxon>Dikarya</taxon>
        <taxon>Ascomycota</taxon>
        <taxon>Saccharomycotina</taxon>
        <taxon>Saccharomycetes</taxon>
        <taxon>Saccharomycetales</taxon>
        <taxon>Saccharomycetaceae</taxon>
        <taxon>Zygosaccharomyces</taxon>
    </lineage>
</organism>
<evidence type="ECO:0000256" key="5">
    <source>
        <dbReference type="SAM" id="MobiDB-lite"/>
    </source>
</evidence>
<feature type="compositionally biased region" description="Low complexity" evidence="5">
    <location>
        <begin position="938"/>
        <end position="969"/>
    </location>
</feature>
<keyword evidence="4" id="KW-0460">Magnesium</keyword>
<keyword evidence="4" id="KW-0479">Metal-binding</keyword>
<feature type="region of interest" description="Disordered" evidence="5">
    <location>
        <begin position="643"/>
        <end position="667"/>
    </location>
</feature>
<dbReference type="EMBL" id="BIMX01000004">
    <property type="protein sequence ID" value="GCE98102.1"/>
    <property type="molecule type" value="Genomic_DNA"/>
</dbReference>
<evidence type="ECO:0000313" key="6">
    <source>
        <dbReference type="EMBL" id="GCE98102.1"/>
    </source>
</evidence>
<dbReference type="Gene3D" id="3.40.50.300">
    <property type="entry name" value="P-loop containing nucleotide triphosphate hydrolases"/>
    <property type="match status" value="1"/>
</dbReference>
<feature type="compositionally biased region" description="Basic and acidic residues" evidence="5">
    <location>
        <begin position="643"/>
        <end position="653"/>
    </location>
</feature>
<gene>
    <name evidence="6" type="ORF">ZYGM_000891</name>
</gene>
<dbReference type="PANTHER" id="PTHR45732">
    <property type="entry name" value="ADP-RIBOSYLATION FACTOR-LIKE PROTEIN 8"/>
    <property type="match status" value="1"/>
</dbReference>
<evidence type="ECO:0000256" key="1">
    <source>
        <dbReference type="ARBA" id="ARBA00022741"/>
    </source>
</evidence>
<keyword evidence="2 3" id="KW-0342">GTP-binding</keyword>
<dbReference type="PROSITE" id="PS51417">
    <property type="entry name" value="ARF"/>
    <property type="match status" value="1"/>
</dbReference>
<evidence type="ECO:0000313" key="7">
    <source>
        <dbReference type="Proteomes" id="UP000301737"/>
    </source>
</evidence>
<evidence type="ECO:0000256" key="4">
    <source>
        <dbReference type="PIRSR" id="PIRSR606689-2"/>
    </source>
</evidence>
<proteinExistence type="predicted"/>
<name>A0A4C2E6Y5_9SACH</name>
<keyword evidence="7" id="KW-1185">Reference proteome</keyword>
<feature type="binding site" evidence="3">
    <location>
        <position position="81"/>
    </location>
    <ligand>
        <name>GTP</name>
        <dbReference type="ChEBI" id="CHEBI:37565"/>
    </ligand>
</feature>
<feature type="binding site" evidence="4">
    <location>
        <position position="41"/>
    </location>
    <ligand>
        <name>Mg(2+)</name>
        <dbReference type="ChEBI" id="CHEBI:18420"/>
    </ligand>
</feature>
<feature type="binding site" evidence="3">
    <location>
        <begin position="137"/>
        <end position="140"/>
    </location>
    <ligand>
        <name>GTP</name>
        <dbReference type="ChEBI" id="CHEBI:37565"/>
    </ligand>
</feature>
<dbReference type="OrthoDB" id="843225at2759"/>
<dbReference type="GO" id="GO:0046872">
    <property type="term" value="F:metal ion binding"/>
    <property type="evidence" value="ECO:0007669"/>
    <property type="project" value="UniProtKB-KW"/>
</dbReference>
<dbReference type="InterPro" id="IPR005225">
    <property type="entry name" value="Small_GTP-bd"/>
</dbReference>
<evidence type="ECO:0000256" key="2">
    <source>
        <dbReference type="ARBA" id="ARBA00023134"/>
    </source>
</evidence>
<dbReference type="Pfam" id="PF00025">
    <property type="entry name" value="Arf"/>
    <property type="match status" value="1"/>
</dbReference>
<dbReference type="AlphaFoldDB" id="A0A4C2E6Y5"/>
<feature type="binding site" evidence="3">
    <location>
        <begin position="34"/>
        <end position="41"/>
    </location>
    <ligand>
        <name>GTP</name>
        <dbReference type="ChEBI" id="CHEBI:37565"/>
    </ligand>
</feature>
<feature type="compositionally biased region" description="Low complexity" evidence="5">
    <location>
        <begin position="914"/>
        <end position="925"/>
    </location>
</feature>